<reference evidence="8" key="1">
    <citation type="submission" date="2020-05" db="EMBL/GenBank/DDBJ databases">
        <authorList>
            <person name="Zhu T."/>
            <person name="Keshari N."/>
            <person name="Lu X."/>
        </authorList>
    </citation>
    <scope>NUCLEOTIDE SEQUENCE</scope>
    <source>
        <strain evidence="8">NK1-12</strain>
        <plasmid evidence="8">p2</plasmid>
    </source>
</reference>
<gene>
    <name evidence="8" type="ORF">HJG54_35325</name>
</gene>
<dbReference type="InterPro" id="IPR038570">
    <property type="entry name" value="HicA_sf"/>
</dbReference>
<dbReference type="InterPro" id="IPR012933">
    <property type="entry name" value="HicA_mRNA_interferase"/>
</dbReference>
<organism evidence="8">
    <name type="scientific">Leptolyngbya sp. NK1-12</name>
    <dbReference type="NCBI Taxonomy" id="2547451"/>
    <lineage>
        <taxon>Bacteria</taxon>
        <taxon>Bacillati</taxon>
        <taxon>Cyanobacteriota</taxon>
        <taxon>Cyanophyceae</taxon>
        <taxon>Leptolyngbyales</taxon>
        <taxon>Leptolyngbyaceae</taxon>
        <taxon>Leptolyngbya group</taxon>
        <taxon>Leptolyngbya</taxon>
    </lineage>
</organism>
<accession>A0AA97APS8</accession>
<dbReference type="GO" id="GO:0003729">
    <property type="term" value="F:mRNA binding"/>
    <property type="evidence" value="ECO:0007669"/>
    <property type="project" value="InterPro"/>
</dbReference>
<dbReference type="GO" id="GO:0004519">
    <property type="term" value="F:endonuclease activity"/>
    <property type="evidence" value="ECO:0007669"/>
    <property type="project" value="UniProtKB-KW"/>
</dbReference>
<evidence type="ECO:0000256" key="5">
    <source>
        <dbReference type="ARBA" id="ARBA00022801"/>
    </source>
</evidence>
<evidence type="ECO:0000256" key="3">
    <source>
        <dbReference type="ARBA" id="ARBA00022722"/>
    </source>
</evidence>
<name>A0AA97APS8_9CYAN</name>
<keyword evidence="4" id="KW-0255">Endonuclease</keyword>
<evidence type="ECO:0000256" key="6">
    <source>
        <dbReference type="ARBA" id="ARBA00022884"/>
    </source>
</evidence>
<keyword evidence="6" id="KW-0694">RNA-binding</keyword>
<dbReference type="Gene3D" id="3.30.920.30">
    <property type="entry name" value="Hypothetical protein"/>
    <property type="match status" value="1"/>
</dbReference>
<dbReference type="AlphaFoldDB" id="A0AA97APS8"/>
<keyword evidence="2" id="KW-1277">Toxin-antitoxin system</keyword>
<evidence type="ECO:0000256" key="1">
    <source>
        <dbReference type="ARBA" id="ARBA00006620"/>
    </source>
</evidence>
<dbReference type="SUPFAM" id="SSF54786">
    <property type="entry name" value="YcfA/nrd intein domain"/>
    <property type="match status" value="1"/>
</dbReference>
<keyword evidence="3" id="KW-0540">Nuclease</keyword>
<evidence type="ECO:0000256" key="7">
    <source>
        <dbReference type="ARBA" id="ARBA00023016"/>
    </source>
</evidence>
<keyword evidence="7" id="KW-0346">Stress response</keyword>
<dbReference type="RefSeq" id="WP_316437264.1">
    <property type="nucleotide sequence ID" value="NZ_CP053589.1"/>
</dbReference>
<comment type="similarity">
    <text evidence="1">Belongs to the HicA mRNA interferase family.</text>
</comment>
<dbReference type="Pfam" id="PF07927">
    <property type="entry name" value="HicA_toxin"/>
    <property type="match status" value="1"/>
</dbReference>
<keyword evidence="8" id="KW-0614">Plasmid</keyword>
<sequence length="72" mass="8036">MPPIAPISLRDLIYYLKQCGFEGPYPGGKHQNMVKGSFKLTIPNKHPGTIGKPFLLKLLKQAGISKEEWEAL</sequence>
<dbReference type="EMBL" id="CP053589">
    <property type="protein sequence ID" value="WNZ28187.1"/>
    <property type="molecule type" value="Genomic_DNA"/>
</dbReference>
<evidence type="ECO:0000313" key="8">
    <source>
        <dbReference type="EMBL" id="WNZ28187.1"/>
    </source>
</evidence>
<keyword evidence="5" id="KW-0378">Hydrolase</keyword>
<geneLocation type="plasmid" evidence="8">
    <name>p2</name>
</geneLocation>
<evidence type="ECO:0000256" key="4">
    <source>
        <dbReference type="ARBA" id="ARBA00022759"/>
    </source>
</evidence>
<proteinExistence type="inferred from homology"/>
<evidence type="ECO:0000256" key="2">
    <source>
        <dbReference type="ARBA" id="ARBA00022649"/>
    </source>
</evidence>
<dbReference type="GO" id="GO:0016787">
    <property type="term" value="F:hydrolase activity"/>
    <property type="evidence" value="ECO:0007669"/>
    <property type="project" value="UniProtKB-KW"/>
</dbReference>
<protein>
    <submittedName>
        <fullName evidence="8">Type II toxin-antitoxin system HicA family toxin</fullName>
    </submittedName>
</protein>